<dbReference type="Gene3D" id="3.30.420.40">
    <property type="match status" value="2"/>
</dbReference>
<dbReference type="InterPro" id="IPR036388">
    <property type="entry name" value="WH-like_DNA-bd_sf"/>
</dbReference>
<proteinExistence type="inferred from homology"/>
<comment type="caution">
    <text evidence="2">The sequence shown here is derived from an EMBL/GenBank/DDBJ whole genome shotgun (WGS) entry which is preliminary data.</text>
</comment>
<sequence>MAAGAGEILQLIRSGRATTRIQVLEATGLSRVTVAQRIDALVAAGIVRAQGDAGATGGRRSERFVFDPADSLVLVAALELGEPAHDAAHSGDSHAHTSDAAVLAVVDPHGTLLARMPLAVDLAAGPETVLPELLNGFDTLLADAGIKPASVGGVALSVPGPVDPHDHRLSDPPVMPGWGAWPVVEAVRARFDVPVHLENDADATAYGEFTELGSGRTGRPEPFVLVKVSRFLGAGLVIDGCTYRGTDGGAGDIGHVDVGGDAVCRCGRRGCLAAEAGGTALLRRLGEAGSDVGSLAELRALAEGGDPLVTAELERAAGLIGRVLAVVVGVLNPADLVVAGELAVPAMIAGIRAGVYAGAQPRATARLRIRAAALGADAVLVGLARVAVDDRFSADAVDARLG</sequence>
<organism evidence="2 3">
    <name type="scientific">Promicromonospora kroppenstedtii</name>
    <dbReference type="NCBI Taxonomy" id="440482"/>
    <lineage>
        <taxon>Bacteria</taxon>
        <taxon>Bacillati</taxon>
        <taxon>Actinomycetota</taxon>
        <taxon>Actinomycetes</taxon>
        <taxon>Micrococcales</taxon>
        <taxon>Promicromonosporaceae</taxon>
        <taxon>Promicromonospora</taxon>
    </lineage>
</organism>
<dbReference type="InterPro" id="IPR043129">
    <property type="entry name" value="ATPase_NBD"/>
</dbReference>
<protein>
    <submittedName>
        <fullName evidence="2">ROK family protein</fullName>
    </submittedName>
</protein>
<gene>
    <name evidence="2" type="ORF">ACH47X_09310</name>
</gene>
<dbReference type="RefSeq" id="WP_397403543.1">
    <property type="nucleotide sequence ID" value="NZ_JBIRYI010000005.1"/>
</dbReference>
<dbReference type="PANTHER" id="PTHR18964">
    <property type="entry name" value="ROK (REPRESSOR, ORF, KINASE) FAMILY"/>
    <property type="match status" value="1"/>
</dbReference>
<evidence type="ECO:0000313" key="3">
    <source>
        <dbReference type="Proteomes" id="UP001611580"/>
    </source>
</evidence>
<reference evidence="2 3" key="1">
    <citation type="submission" date="2024-10" db="EMBL/GenBank/DDBJ databases">
        <title>The Natural Products Discovery Center: Release of the First 8490 Sequenced Strains for Exploring Actinobacteria Biosynthetic Diversity.</title>
        <authorList>
            <person name="Kalkreuter E."/>
            <person name="Kautsar S.A."/>
            <person name="Yang D."/>
            <person name="Bader C.D."/>
            <person name="Teijaro C.N."/>
            <person name="Fluegel L."/>
            <person name="Davis C.M."/>
            <person name="Simpson J.R."/>
            <person name="Lauterbach L."/>
            <person name="Steele A.D."/>
            <person name="Gui C."/>
            <person name="Meng S."/>
            <person name="Li G."/>
            <person name="Viehrig K."/>
            <person name="Ye F."/>
            <person name="Su P."/>
            <person name="Kiefer A.F."/>
            <person name="Nichols A."/>
            <person name="Cepeda A.J."/>
            <person name="Yan W."/>
            <person name="Fan B."/>
            <person name="Jiang Y."/>
            <person name="Adhikari A."/>
            <person name="Zheng C.-J."/>
            <person name="Schuster L."/>
            <person name="Cowan T.M."/>
            <person name="Smanski M.J."/>
            <person name="Chevrette M.G."/>
            <person name="De Carvalho L.P.S."/>
            <person name="Shen B."/>
        </authorList>
    </citation>
    <scope>NUCLEOTIDE SEQUENCE [LARGE SCALE GENOMIC DNA]</scope>
    <source>
        <strain evidence="2 3">NPDC019481</strain>
    </source>
</reference>
<evidence type="ECO:0000313" key="2">
    <source>
        <dbReference type="EMBL" id="MFI2487095.1"/>
    </source>
</evidence>
<dbReference type="SUPFAM" id="SSF46785">
    <property type="entry name" value="Winged helix' DNA-binding domain"/>
    <property type="match status" value="1"/>
</dbReference>
<dbReference type="Gene3D" id="1.10.10.10">
    <property type="entry name" value="Winged helix-like DNA-binding domain superfamily/Winged helix DNA-binding domain"/>
    <property type="match status" value="1"/>
</dbReference>
<name>A0ABW7XIF0_9MICO</name>
<dbReference type="Pfam" id="PF00480">
    <property type="entry name" value="ROK"/>
    <property type="match status" value="1"/>
</dbReference>
<accession>A0ABW7XIF0</accession>
<comment type="similarity">
    <text evidence="1">Belongs to the ROK (NagC/XylR) family.</text>
</comment>
<keyword evidence="3" id="KW-1185">Reference proteome</keyword>
<dbReference type="Proteomes" id="UP001611580">
    <property type="component" value="Unassembled WGS sequence"/>
</dbReference>
<dbReference type="PANTHER" id="PTHR18964:SF173">
    <property type="entry name" value="GLUCOKINASE"/>
    <property type="match status" value="1"/>
</dbReference>
<dbReference type="InterPro" id="IPR000600">
    <property type="entry name" value="ROK"/>
</dbReference>
<dbReference type="EMBL" id="JBIRYI010000005">
    <property type="protein sequence ID" value="MFI2487095.1"/>
    <property type="molecule type" value="Genomic_DNA"/>
</dbReference>
<dbReference type="InterPro" id="IPR036390">
    <property type="entry name" value="WH_DNA-bd_sf"/>
</dbReference>
<dbReference type="SUPFAM" id="SSF53067">
    <property type="entry name" value="Actin-like ATPase domain"/>
    <property type="match status" value="1"/>
</dbReference>
<evidence type="ECO:0000256" key="1">
    <source>
        <dbReference type="ARBA" id="ARBA00006479"/>
    </source>
</evidence>